<sequence>MAFFQSAVGTLQTLVVALTDRNATWRVGVYC</sequence>
<dbReference type="Proteomes" id="UP001198220">
    <property type="component" value="Unassembled WGS sequence"/>
</dbReference>
<accession>A0AAE3AB77</accession>
<evidence type="ECO:0000313" key="1">
    <source>
        <dbReference type="EMBL" id="MCC2126615.1"/>
    </source>
</evidence>
<dbReference type="AlphaFoldDB" id="A0AAE3AB77"/>
<proteinExistence type="predicted"/>
<evidence type="ECO:0000313" key="2">
    <source>
        <dbReference type="Proteomes" id="UP001198220"/>
    </source>
</evidence>
<organism evidence="1 2">
    <name type="scientific">Hominiventricola filiformis</name>
    <dbReference type="NCBI Taxonomy" id="2885352"/>
    <lineage>
        <taxon>Bacteria</taxon>
        <taxon>Bacillati</taxon>
        <taxon>Bacillota</taxon>
        <taxon>Clostridia</taxon>
        <taxon>Lachnospirales</taxon>
        <taxon>Lachnospiraceae</taxon>
        <taxon>Hominiventricola</taxon>
    </lineage>
</organism>
<name>A0AAE3AB77_9FIRM</name>
<dbReference type="EMBL" id="JAJEPS010000009">
    <property type="protein sequence ID" value="MCC2126615.1"/>
    <property type="molecule type" value="Genomic_DNA"/>
</dbReference>
<gene>
    <name evidence="1" type="ORF">LKD36_10530</name>
</gene>
<keyword evidence="2" id="KW-1185">Reference proteome</keyword>
<protein>
    <submittedName>
        <fullName evidence="1">Maff2 family protein</fullName>
    </submittedName>
</protein>
<comment type="caution">
    <text evidence="1">The sequence shown here is derived from an EMBL/GenBank/DDBJ whole genome shotgun (WGS) entry which is preliminary data.</text>
</comment>
<reference evidence="1 2" key="1">
    <citation type="submission" date="2021-10" db="EMBL/GenBank/DDBJ databases">
        <title>Anaerobic single-cell dispensing facilitates the cultivation of human gut bacteria.</title>
        <authorList>
            <person name="Afrizal A."/>
        </authorList>
    </citation>
    <scope>NUCLEOTIDE SEQUENCE [LARGE SCALE GENOMIC DNA]</scope>
    <source>
        <strain evidence="1 2">CLA-AA-H276</strain>
    </source>
</reference>